<dbReference type="EMBL" id="JAWDKC010000018">
    <property type="protein sequence ID" value="MDV0445490.1"/>
    <property type="molecule type" value="Genomic_DNA"/>
</dbReference>
<name>A0ABU3VQB4_9EURY</name>
<dbReference type="Proteomes" id="UP001272052">
    <property type="component" value="Unassembled WGS sequence"/>
</dbReference>
<sequence>MNWRKELENRYGIEHYPEEFEKMRNGIMEIFKERNPTIQYSDEGITINEQIDEELTKEFEFALQIILEDVYGFY</sequence>
<keyword evidence="2" id="KW-1185">Reference proteome</keyword>
<accession>A0ABU3VQB4</accession>
<reference evidence="1 2" key="1">
    <citation type="submission" date="2023-06" db="EMBL/GenBank/DDBJ databases">
        <title>Genome sequence of Methanimicrococcus sp. At1.</title>
        <authorList>
            <person name="Protasov E."/>
            <person name="Platt K."/>
            <person name="Poehlein A."/>
            <person name="Daniel R."/>
            <person name="Brune A."/>
        </authorList>
    </citation>
    <scope>NUCLEOTIDE SEQUENCE [LARGE SCALE GENOMIC DNA]</scope>
    <source>
        <strain evidence="1 2">At1</strain>
    </source>
</reference>
<comment type="caution">
    <text evidence="1">The sequence shown here is derived from an EMBL/GenBank/DDBJ whole genome shotgun (WGS) entry which is preliminary data.</text>
</comment>
<dbReference type="RefSeq" id="WP_318785913.1">
    <property type="nucleotide sequence ID" value="NZ_JAWDKC010000018.1"/>
</dbReference>
<evidence type="ECO:0000313" key="1">
    <source>
        <dbReference type="EMBL" id="MDV0445490.1"/>
    </source>
</evidence>
<proteinExistence type="predicted"/>
<evidence type="ECO:0000313" key="2">
    <source>
        <dbReference type="Proteomes" id="UP001272052"/>
    </source>
</evidence>
<gene>
    <name evidence="1" type="ORF">MmiAt1_10730</name>
</gene>
<protein>
    <submittedName>
        <fullName evidence="1">Uncharacterized protein</fullName>
    </submittedName>
</protein>
<organism evidence="1 2">
    <name type="scientific">Methanimicrococcus hacksteinii</name>
    <dbReference type="NCBI Taxonomy" id="3028293"/>
    <lineage>
        <taxon>Archaea</taxon>
        <taxon>Methanobacteriati</taxon>
        <taxon>Methanobacteriota</taxon>
        <taxon>Stenosarchaea group</taxon>
        <taxon>Methanomicrobia</taxon>
        <taxon>Methanosarcinales</taxon>
        <taxon>Methanosarcinaceae</taxon>
        <taxon>Methanimicrococcus</taxon>
    </lineage>
</organism>